<dbReference type="CDD" id="cd01948">
    <property type="entry name" value="EAL"/>
    <property type="match status" value="1"/>
</dbReference>
<keyword evidence="1" id="KW-1133">Transmembrane helix</keyword>
<dbReference type="Pfam" id="PF00990">
    <property type="entry name" value="GGDEF"/>
    <property type="match status" value="1"/>
</dbReference>
<reference evidence="4 5" key="1">
    <citation type="submission" date="2019-12" db="EMBL/GenBank/DDBJ databases">
        <title>Genomic-based taxomic classification of the family Erythrobacteraceae.</title>
        <authorList>
            <person name="Xu L."/>
        </authorList>
    </citation>
    <scope>NUCLEOTIDE SEQUENCE [LARGE SCALE GENOMIC DNA]</scope>
    <source>
        <strain evidence="4 5">JCM 17468</strain>
    </source>
</reference>
<keyword evidence="1" id="KW-0472">Membrane</keyword>
<dbReference type="Proteomes" id="UP000430272">
    <property type="component" value="Unassembled WGS sequence"/>
</dbReference>
<dbReference type="Gene3D" id="3.20.20.450">
    <property type="entry name" value="EAL domain"/>
    <property type="match status" value="1"/>
</dbReference>
<evidence type="ECO:0000259" key="2">
    <source>
        <dbReference type="PROSITE" id="PS50883"/>
    </source>
</evidence>
<feature type="transmembrane region" description="Helical" evidence="1">
    <location>
        <begin position="44"/>
        <end position="60"/>
    </location>
</feature>
<proteinExistence type="predicted"/>
<dbReference type="SUPFAM" id="SSF55073">
    <property type="entry name" value="Nucleotide cyclase"/>
    <property type="match status" value="1"/>
</dbReference>
<dbReference type="InterPro" id="IPR035919">
    <property type="entry name" value="EAL_sf"/>
</dbReference>
<feature type="domain" description="GGDEF" evidence="3">
    <location>
        <begin position="272"/>
        <end position="408"/>
    </location>
</feature>
<dbReference type="SMART" id="SM00267">
    <property type="entry name" value="GGDEF"/>
    <property type="match status" value="1"/>
</dbReference>
<accession>A0A844Y8W0</accession>
<dbReference type="EMBL" id="WTYD01000001">
    <property type="protein sequence ID" value="MXO53837.1"/>
    <property type="molecule type" value="Genomic_DNA"/>
</dbReference>
<dbReference type="GO" id="GO:0071111">
    <property type="term" value="F:cyclic-guanylate-specific phosphodiesterase activity"/>
    <property type="evidence" value="ECO:0007669"/>
    <property type="project" value="InterPro"/>
</dbReference>
<dbReference type="PROSITE" id="PS50883">
    <property type="entry name" value="EAL"/>
    <property type="match status" value="1"/>
</dbReference>
<dbReference type="AlphaFoldDB" id="A0A844Y8W0"/>
<keyword evidence="5" id="KW-1185">Reference proteome</keyword>
<name>A0A844Y8W0_9SPHN</name>
<dbReference type="InterPro" id="IPR001633">
    <property type="entry name" value="EAL_dom"/>
</dbReference>
<feature type="transmembrane region" description="Helical" evidence="1">
    <location>
        <begin position="188"/>
        <end position="206"/>
    </location>
</feature>
<dbReference type="Pfam" id="PF00563">
    <property type="entry name" value="EAL"/>
    <property type="match status" value="1"/>
</dbReference>
<comment type="caution">
    <text evidence="4">The sequence shown here is derived from an EMBL/GenBank/DDBJ whole genome shotgun (WGS) entry which is preliminary data.</text>
</comment>
<dbReference type="PANTHER" id="PTHR33121">
    <property type="entry name" value="CYCLIC DI-GMP PHOSPHODIESTERASE PDEF"/>
    <property type="match status" value="1"/>
</dbReference>
<dbReference type="Gene3D" id="3.30.70.270">
    <property type="match status" value="1"/>
</dbReference>
<dbReference type="PANTHER" id="PTHR33121:SF71">
    <property type="entry name" value="OXYGEN SENSOR PROTEIN DOSP"/>
    <property type="match status" value="1"/>
</dbReference>
<evidence type="ECO:0000259" key="3">
    <source>
        <dbReference type="PROSITE" id="PS50887"/>
    </source>
</evidence>
<evidence type="ECO:0000313" key="5">
    <source>
        <dbReference type="Proteomes" id="UP000430272"/>
    </source>
</evidence>
<dbReference type="InterPro" id="IPR050706">
    <property type="entry name" value="Cyclic-di-GMP_PDE-like"/>
</dbReference>
<dbReference type="SUPFAM" id="SSF141868">
    <property type="entry name" value="EAL domain-like"/>
    <property type="match status" value="1"/>
</dbReference>
<evidence type="ECO:0000313" key="4">
    <source>
        <dbReference type="EMBL" id="MXO53837.1"/>
    </source>
</evidence>
<protein>
    <submittedName>
        <fullName evidence="4">EAL domain-containing protein</fullName>
    </submittedName>
</protein>
<feature type="domain" description="EAL" evidence="2">
    <location>
        <begin position="417"/>
        <end position="666"/>
    </location>
</feature>
<feature type="transmembrane region" description="Helical" evidence="1">
    <location>
        <begin position="105"/>
        <end position="124"/>
    </location>
</feature>
<dbReference type="InterPro" id="IPR043128">
    <property type="entry name" value="Rev_trsase/Diguanyl_cyclase"/>
</dbReference>
<dbReference type="CDD" id="cd01949">
    <property type="entry name" value="GGDEF"/>
    <property type="match status" value="1"/>
</dbReference>
<gene>
    <name evidence="4" type="ORF">GRI47_07430</name>
</gene>
<dbReference type="PROSITE" id="PS50887">
    <property type="entry name" value="GGDEF"/>
    <property type="match status" value="1"/>
</dbReference>
<evidence type="ECO:0000256" key="1">
    <source>
        <dbReference type="SAM" id="Phobius"/>
    </source>
</evidence>
<feature type="transmembrane region" description="Helical" evidence="1">
    <location>
        <begin position="136"/>
        <end position="158"/>
    </location>
</feature>
<feature type="transmembrane region" description="Helical" evidence="1">
    <location>
        <begin position="165"/>
        <end position="182"/>
    </location>
</feature>
<dbReference type="InterPro" id="IPR029787">
    <property type="entry name" value="Nucleotide_cyclase"/>
</dbReference>
<sequence>MIRRHGGIRVTFLKRIDSIIGFFDDDPFTEKFSRERIRSVRQTIFVYYLAILLPFAAVAVNFPSELPTRIVGTVLLLAVVLRFKHWALPPPPEKREDVSPAAARLTAMMVLILSLAQAYFYLALSLSVVTYDPDGFGWSQIFGLGLLSGLIQGAALTGVLFASQVIFFCFLFPLVTAALFLFPAGNLFMPLSLAGIVAIGFYLAVLSHKAQLNLFRAQFDADAALERTEKANGELIEARRSAQYRSEFDALTGVRNRYAFMRDIEAQLDRGSSGVLVVIDLDRFKPINDHYGHYAGDIVLRFVARRLQRALPKNAIVGRLGGDEFAVFVAGKPQTSDTCELVARCDRALAQLRRPMRLSNAYVTIGGSAGGRIVEAGQTTVAQALQDADSALYVAKREGLETLKLFDDHIRDEAMRLAAIETEMSKRDALDHFSLAYQPIVNLRTGEISSFEALARWHHPLLGEIQPSQFIAIAERNGLIREITIALLCKALNFAKDWEPPCRLSFNLSAAHICGDNAASEIIALVEASGIQPNRLQFEITETAMLINFDVARRNIEILREAGCRIALDDFGAGFASLVYLREIKFDKVKIDGSLIRGARDTAGRDMLNGVIKMLSAMKLESVAEYIATEADHETALLLGAEFGQGYFLGKPMRDTQVSTLLEETRQRALEATERRSGRDRRILPVAPYDNANRASAARFAG</sequence>
<dbReference type="NCBIfam" id="TIGR00254">
    <property type="entry name" value="GGDEF"/>
    <property type="match status" value="1"/>
</dbReference>
<dbReference type="SMART" id="SM00052">
    <property type="entry name" value="EAL"/>
    <property type="match status" value="1"/>
</dbReference>
<dbReference type="InterPro" id="IPR000160">
    <property type="entry name" value="GGDEF_dom"/>
</dbReference>
<organism evidence="4 5">
    <name type="scientific">Qipengyuania pelagi</name>
    <dbReference type="NCBI Taxonomy" id="994320"/>
    <lineage>
        <taxon>Bacteria</taxon>
        <taxon>Pseudomonadati</taxon>
        <taxon>Pseudomonadota</taxon>
        <taxon>Alphaproteobacteria</taxon>
        <taxon>Sphingomonadales</taxon>
        <taxon>Erythrobacteraceae</taxon>
        <taxon>Qipengyuania</taxon>
    </lineage>
</organism>
<keyword evidence="1" id="KW-0812">Transmembrane</keyword>